<reference evidence="1 2" key="1">
    <citation type="submission" date="2017-08" db="EMBL/GenBank/DDBJ databases">
        <title>Substantial Increase in Enzyme Production by Combined Drug-Resistance Mutations in Paenibacillus agaridevorans.</title>
        <authorList>
            <person name="Tanaka Y."/>
            <person name="Funane K."/>
            <person name="Hosaka T."/>
            <person name="Shiwa Y."/>
            <person name="Fujita N."/>
            <person name="Miyazaki T."/>
            <person name="Yoshikawa H."/>
            <person name="Murakami K."/>
            <person name="Kasahara K."/>
            <person name="Inaoka T."/>
            <person name="Hiraga Y."/>
            <person name="Ochi K."/>
        </authorList>
    </citation>
    <scope>NUCLEOTIDE SEQUENCE [LARGE SCALE GENOMIC DNA]</scope>
    <source>
        <strain evidence="1 2">T-3040</strain>
    </source>
</reference>
<proteinExistence type="predicted"/>
<sequence length="64" mass="7271">MNANKYLNKCVLVTLYDGSKHQGVFKLSGVEFTTHRVYYEVHGGGEVFHLPAEEIESIRLVTMN</sequence>
<gene>
    <name evidence="1" type="ORF">PAT3040_04182</name>
</gene>
<evidence type="ECO:0000313" key="1">
    <source>
        <dbReference type="EMBL" id="GBG09532.1"/>
    </source>
</evidence>
<keyword evidence="2" id="KW-1185">Reference proteome</keyword>
<name>A0A2R5ES65_9BACL</name>
<evidence type="ECO:0000313" key="2">
    <source>
        <dbReference type="Proteomes" id="UP000245202"/>
    </source>
</evidence>
<dbReference type="EMBL" id="BDQX01000231">
    <property type="protein sequence ID" value="GBG09532.1"/>
    <property type="molecule type" value="Genomic_DNA"/>
</dbReference>
<dbReference type="Proteomes" id="UP000245202">
    <property type="component" value="Unassembled WGS sequence"/>
</dbReference>
<organism evidence="1 2">
    <name type="scientific">Paenibacillus agaridevorans</name>
    <dbReference type="NCBI Taxonomy" id="171404"/>
    <lineage>
        <taxon>Bacteria</taxon>
        <taxon>Bacillati</taxon>
        <taxon>Bacillota</taxon>
        <taxon>Bacilli</taxon>
        <taxon>Bacillales</taxon>
        <taxon>Paenibacillaceae</taxon>
        <taxon>Paenibacillus</taxon>
    </lineage>
</organism>
<protein>
    <submittedName>
        <fullName evidence="1">Uncharacterized protein</fullName>
    </submittedName>
</protein>
<accession>A0A2R5ES65</accession>
<comment type="caution">
    <text evidence="1">The sequence shown here is derived from an EMBL/GenBank/DDBJ whole genome shotgun (WGS) entry which is preliminary data.</text>
</comment>
<dbReference type="AlphaFoldDB" id="A0A2R5ES65"/>